<keyword evidence="5" id="KW-0479">Metal-binding</keyword>
<dbReference type="GO" id="GO:0017000">
    <property type="term" value="P:antibiotic biosynthetic process"/>
    <property type="evidence" value="ECO:0007669"/>
    <property type="project" value="InterPro"/>
</dbReference>
<evidence type="ECO:0000256" key="4">
    <source>
        <dbReference type="PIRSR" id="PIRSR001227-1"/>
    </source>
</evidence>
<dbReference type="PIRSF" id="PIRSF001227">
    <property type="entry name" value="Pen_acylase"/>
    <property type="match status" value="1"/>
</dbReference>
<evidence type="ECO:0000256" key="3">
    <source>
        <dbReference type="ARBA" id="ARBA00023145"/>
    </source>
</evidence>
<feature type="binding site" evidence="5">
    <location>
        <position position="190"/>
    </location>
    <ligand>
        <name>Ca(2+)</name>
        <dbReference type="ChEBI" id="CHEBI:29108"/>
    </ligand>
</feature>
<comment type="cofactor">
    <cofactor evidence="5">
        <name>Ca(2+)</name>
        <dbReference type="ChEBI" id="CHEBI:29108"/>
    </cofactor>
    <text evidence="5">Binds 1 Ca(2+) ion per dimer.</text>
</comment>
<dbReference type="InterPro" id="IPR043147">
    <property type="entry name" value="Penicillin_amidase_A-knob"/>
</dbReference>
<proteinExistence type="inferred from homology"/>
<dbReference type="Gene3D" id="1.10.439.10">
    <property type="entry name" value="Penicillin Amidohydrolase, domain 1"/>
    <property type="match status" value="1"/>
</dbReference>
<dbReference type="RefSeq" id="WP_132692672.1">
    <property type="nucleotide sequence ID" value="NZ_SKBU01000031.1"/>
</dbReference>
<dbReference type="Gene3D" id="1.10.1400.10">
    <property type="match status" value="1"/>
</dbReference>
<organism evidence="6 7">
    <name type="scientific">Rubrobacter taiwanensis</name>
    <dbReference type="NCBI Taxonomy" id="185139"/>
    <lineage>
        <taxon>Bacteria</taxon>
        <taxon>Bacillati</taxon>
        <taxon>Actinomycetota</taxon>
        <taxon>Rubrobacteria</taxon>
        <taxon>Rubrobacterales</taxon>
        <taxon>Rubrobacteraceae</taxon>
        <taxon>Rubrobacter</taxon>
    </lineage>
</organism>
<dbReference type="InterPro" id="IPR014395">
    <property type="entry name" value="Pen/GL7ACA/AHL_acylase"/>
</dbReference>
<feature type="binding site" evidence="5">
    <location>
        <position position="329"/>
    </location>
    <ligand>
        <name>Ca(2+)</name>
        <dbReference type="ChEBI" id="CHEBI:29108"/>
    </ligand>
</feature>
<dbReference type="EMBL" id="SKBU01000031">
    <property type="protein sequence ID" value="TCJ14820.1"/>
    <property type="molecule type" value="Genomic_DNA"/>
</dbReference>
<dbReference type="OrthoDB" id="9759796at2"/>
<keyword evidence="7" id="KW-1185">Reference proteome</keyword>
<evidence type="ECO:0000256" key="1">
    <source>
        <dbReference type="ARBA" id="ARBA00006586"/>
    </source>
</evidence>
<dbReference type="CDD" id="cd03747">
    <property type="entry name" value="Ntn_PGA_like"/>
    <property type="match status" value="1"/>
</dbReference>
<dbReference type="AlphaFoldDB" id="A0A4R1BCN9"/>
<dbReference type="Gene3D" id="3.60.20.10">
    <property type="entry name" value="Glutamine Phosphoribosylpyrophosphate, subunit 1, domain 1"/>
    <property type="match status" value="1"/>
</dbReference>
<sequence>MRVLRWTGLALLALLLLGSLAACGGYLYLRGATLPQHEGELRLPGLESAVEVEREPSGVAHIRAASERDLFFALGAVHAQDRLWQMEFQRRAGAGRLSEVLGEATVEEDRFLRTWGFYRAAESAYESLGPDGKLAVDSYVAGVNAYLDSDPPLPVEFTLLGYEPEPWRPADVLVWAKMMSFDLSTNWDSELQRYRLLAEGLSEERIAELIPPYPEDATTVLGDEELQEVAASDGELAGALLAAGDSFPSGIEASNNWVVSGGRTASGEPLLANDPHLGLGAPSLWYLAHLESPTLEAVGATLPGLPAVVIGHNREIAWGVTNVGADVQDLYVLEERGEGYRHDGEVRPYGVREEVIEVAGGEPVRLEVRETVYGPVISDIEEDVPGARPLALRWTSLEPEDRTLEAFLGINRAQNWEEFNRALENYVAPSQNFVYADRAGNIGYVASGLLPIRAEGHTGLVPVPGTGEFDWEGYIPEDERPRAFNPEAGYIVTANNKVTPEGYPYDISFEWAEPYRADRITEMIEARDGLTVEDMVEIQQDQTSLLFRDFRPVLERLEPGSEEAARWREELLAWDGVAAPDSREAAAFAAFYAELARLPAAEVGEEYWDEPRYLLNALEEGDPNCEPATAAGCLRFASRALDRALERFGGDVPEWGEVHRATFPHSVLTNTPLARLSDREAAFGGDRSTPNVGPYDFEDFSMGNGPGYRQVVDLADLDASLYIHAPGQSGNLLSGNYADLLEMWRSGEYLPMRRSGYEVDSELVLVPGG</sequence>
<comment type="caution">
    <text evidence="6">The sequence shown here is derived from an EMBL/GenBank/DDBJ whole genome shotgun (WGS) entry which is preliminary data.</text>
</comment>
<name>A0A4R1BCN9_9ACTN</name>
<dbReference type="SUPFAM" id="SSF56235">
    <property type="entry name" value="N-terminal nucleophile aminohydrolases (Ntn hydrolases)"/>
    <property type="match status" value="1"/>
</dbReference>
<comment type="similarity">
    <text evidence="1">Belongs to the peptidase S45 family.</text>
</comment>
<protein>
    <submittedName>
        <fullName evidence="6">Penicillin acylase family protein</fullName>
    </submittedName>
</protein>
<accession>A0A4R1BCN9</accession>
<keyword evidence="5" id="KW-0106">Calcium</keyword>
<evidence type="ECO:0000313" key="7">
    <source>
        <dbReference type="Proteomes" id="UP000295244"/>
    </source>
</evidence>
<keyword evidence="3" id="KW-0865">Zymogen</keyword>
<dbReference type="InterPro" id="IPR029055">
    <property type="entry name" value="Ntn_hydrolases_N"/>
</dbReference>
<dbReference type="PANTHER" id="PTHR34218:SF4">
    <property type="entry name" value="ACYL-HOMOSERINE LACTONE ACYLASE QUIP"/>
    <property type="match status" value="1"/>
</dbReference>
<feature type="active site" description="Nucleophile" evidence="4">
    <location>
        <position position="254"/>
    </location>
</feature>
<evidence type="ECO:0000256" key="5">
    <source>
        <dbReference type="PIRSR" id="PIRSR001227-2"/>
    </source>
</evidence>
<dbReference type="GO" id="GO:0016811">
    <property type="term" value="F:hydrolase activity, acting on carbon-nitrogen (but not peptide) bonds, in linear amides"/>
    <property type="evidence" value="ECO:0007669"/>
    <property type="project" value="InterPro"/>
</dbReference>
<dbReference type="InterPro" id="IPR023343">
    <property type="entry name" value="Penicillin_amidase_dom1"/>
</dbReference>
<feature type="binding site" evidence="5">
    <location>
        <position position="506"/>
    </location>
    <ligand>
        <name>Ca(2+)</name>
        <dbReference type="ChEBI" id="CHEBI:29108"/>
    </ligand>
</feature>
<dbReference type="Gene3D" id="2.30.120.10">
    <property type="match status" value="1"/>
</dbReference>
<evidence type="ECO:0000256" key="2">
    <source>
        <dbReference type="ARBA" id="ARBA00022801"/>
    </source>
</evidence>
<dbReference type="Proteomes" id="UP000295244">
    <property type="component" value="Unassembled WGS sequence"/>
</dbReference>
<dbReference type="GO" id="GO:0046872">
    <property type="term" value="F:metal ion binding"/>
    <property type="evidence" value="ECO:0007669"/>
    <property type="project" value="UniProtKB-KW"/>
</dbReference>
<dbReference type="PANTHER" id="PTHR34218">
    <property type="entry name" value="PEPTIDASE S45 PENICILLIN AMIDASE"/>
    <property type="match status" value="1"/>
</dbReference>
<dbReference type="InterPro" id="IPR043146">
    <property type="entry name" value="Penicillin_amidase_N_B-knob"/>
</dbReference>
<gene>
    <name evidence="6" type="ORF">E0L93_13850</name>
</gene>
<evidence type="ECO:0000313" key="6">
    <source>
        <dbReference type="EMBL" id="TCJ14820.1"/>
    </source>
</evidence>
<dbReference type="Pfam" id="PF01804">
    <property type="entry name" value="Penicil_amidase"/>
    <property type="match status" value="1"/>
</dbReference>
<feature type="binding site" evidence="5">
    <location>
        <position position="326"/>
    </location>
    <ligand>
        <name>Ca(2+)</name>
        <dbReference type="ChEBI" id="CHEBI:29108"/>
    </ligand>
</feature>
<dbReference type="InterPro" id="IPR002692">
    <property type="entry name" value="S45"/>
</dbReference>
<reference evidence="6 7" key="1">
    <citation type="submission" date="2019-03" db="EMBL/GenBank/DDBJ databases">
        <title>Whole genome sequence of a novel Rubrobacter taiwanensis strain, isolated from Yellowstone National Park.</title>
        <authorList>
            <person name="Freed S."/>
            <person name="Ramaley R.F."/>
            <person name="Kyndt J.A."/>
        </authorList>
    </citation>
    <scope>NUCLEOTIDE SEQUENCE [LARGE SCALE GENOMIC DNA]</scope>
    <source>
        <strain evidence="6 7">Yellowstone</strain>
    </source>
</reference>
<keyword evidence="2" id="KW-0378">Hydrolase</keyword>
<dbReference type="PROSITE" id="PS51257">
    <property type="entry name" value="PROKAR_LIPOPROTEIN"/>
    <property type="match status" value="1"/>
</dbReference>